<evidence type="ECO:0000313" key="2">
    <source>
        <dbReference type="EMBL" id="SEJ01596.1"/>
    </source>
</evidence>
<accession>A0A1H6VCN8</accession>
<gene>
    <name evidence="2" type="ORF">SAMN05660918_2161</name>
</gene>
<reference evidence="3" key="1">
    <citation type="submission" date="2016-10" db="EMBL/GenBank/DDBJ databases">
        <authorList>
            <person name="Varghese N."/>
            <person name="Submissions S."/>
        </authorList>
    </citation>
    <scope>NUCLEOTIDE SEQUENCE [LARGE SCALE GENOMIC DNA]</scope>
    <source>
        <strain evidence="3">DSM 17934</strain>
    </source>
</reference>
<feature type="signal peptide" evidence="1">
    <location>
        <begin position="1"/>
        <end position="17"/>
    </location>
</feature>
<dbReference type="RefSeq" id="WP_091312983.1">
    <property type="nucleotide sequence ID" value="NZ_CBCSJU010000006.1"/>
</dbReference>
<proteinExistence type="predicted"/>
<dbReference type="Proteomes" id="UP000199702">
    <property type="component" value="Unassembled WGS sequence"/>
</dbReference>
<evidence type="ECO:0008006" key="4">
    <source>
        <dbReference type="Google" id="ProtNLM"/>
    </source>
</evidence>
<evidence type="ECO:0000313" key="3">
    <source>
        <dbReference type="Proteomes" id="UP000199702"/>
    </source>
</evidence>
<dbReference type="AlphaFoldDB" id="A0A1H6VCN8"/>
<evidence type="ECO:0000256" key="1">
    <source>
        <dbReference type="SAM" id="SignalP"/>
    </source>
</evidence>
<dbReference type="OrthoDB" id="1326264at2"/>
<dbReference type="EMBL" id="FNYA01000005">
    <property type="protein sequence ID" value="SEJ01596.1"/>
    <property type="molecule type" value="Genomic_DNA"/>
</dbReference>
<name>A0A1H6VCN8_9FLAO</name>
<keyword evidence="3" id="KW-1185">Reference proteome</keyword>
<protein>
    <recommendedName>
        <fullName evidence="4">GLPGLI family protein</fullName>
    </recommendedName>
</protein>
<sequence length="275" mass="32634">MRYYILLFFSLTTFSFAQELKDAEIEVVNVKSKPKVATILKRLNKQLLKKADTTSFVFDLRQVNLKNSDTIINRKEDQIIKITNFNNTFSKKNVIENKDNWFTNFKEIFKNYSAEESPIGWLSGFPIRKNLTTTDLDFFSHPNGYVFTREWLDNDELLVTFESKGFYKGSFIVDKNYNLLQLNYETQEPYPFFYTSEASIGKNHKFTSNWIYQREKVAMSFEIVKNKMVLKSLSIEEKLRDFTFKRFDEKGAVFTDVNNFYTNIKLVNKKFVEEE</sequence>
<feature type="chain" id="PRO_5011445548" description="GLPGLI family protein" evidence="1">
    <location>
        <begin position="18"/>
        <end position="275"/>
    </location>
</feature>
<keyword evidence="1" id="KW-0732">Signal</keyword>
<organism evidence="2 3">
    <name type="scientific">Flavobacterium terrigena</name>
    <dbReference type="NCBI Taxonomy" id="402734"/>
    <lineage>
        <taxon>Bacteria</taxon>
        <taxon>Pseudomonadati</taxon>
        <taxon>Bacteroidota</taxon>
        <taxon>Flavobacteriia</taxon>
        <taxon>Flavobacteriales</taxon>
        <taxon>Flavobacteriaceae</taxon>
        <taxon>Flavobacterium</taxon>
    </lineage>
</organism>